<sequence length="614" mass="68992">MGRDTQLEVRFPGSVPSRTEFYDVFNGGWKGRNYENAWSTGRENELKGKLSGYEGLFGFLSRIIDAYCYAGSMNGRPKFKDAPCSFFYYWMKNTVPGGSDTAELSHVLGNIYNTLNDAPYENKCDLKYGDVLWTQFDRMKEVHDFAYDYDTIQSLVGGCQPADCSKYLLYLQGIKSACTLAGAGCDSVRHGPGTYCYDYNEKYKNFCEQNKQELIPLCIQRKNPNPNQASSSGSFSDNDQGCLENLPSKLGYSIFDAGAECSMKNEIWDKEIDISNKLRPILTKYGNIQNDIDNIAKGWCYVLNGATGSKESGYKVEGDLYYLFYYWLGHKVWNSKGQGNEFSDVMNEIYFQLQTVFPGIHRGPTCTKCDQSEFGQMRKVFDYYYDHGTIKECIQESQTSVPNCTEQYSKYLQEAAEVYGKMKQYCDQGGPSRNICCKHFKEISNPTGGNNIPEPSKLKSELESLTRSRRSKAGTISSPTNNNNTAPIVSFALGLVGLPALALFLYKYNLLPSWISNNLFFGGGVGSTSSRSNRNRKKRSGAKNWDTLTDNDSTTNSTFDSTDISTVASTSNLSRTTTDNSTIYDGRPPTRGRKNNARGHRSVVHQRNIGYQNM</sequence>
<keyword evidence="3" id="KW-1185">Reference proteome</keyword>
<dbReference type="InterPro" id="IPR008780">
    <property type="entry name" value="Plasmodium_Vir"/>
</dbReference>
<dbReference type="EMBL" id="CP016252">
    <property type="protein sequence ID" value="ANQ11136.1"/>
    <property type="molecule type" value="Genomic_DNA"/>
</dbReference>
<dbReference type="Proteomes" id="UP000092716">
    <property type="component" value="Chromosome 14"/>
</dbReference>
<dbReference type="Pfam" id="PF05795">
    <property type="entry name" value="Plasmodium_Vir"/>
    <property type="match status" value="2"/>
</dbReference>
<evidence type="ECO:0000313" key="3">
    <source>
        <dbReference type="Proteomes" id="UP000092716"/>
    </source>
</evidence>
<organism evidence="2 3">
    <name type="scientific">Plasmodium coatneyi</name>
    <dbReference type="NCBI Taxonomy" id="208452"/>
    <lineage>
        <taxon>Eukaryota</taxon>
        <taxon>Sar</taxon>
        <taxon>Alveolata</taxon>
        <taxon>Apicomplexa</taxon>
        <taxon>Aconoidasida</taxon>
        <taxon>Haemosporida</taxon>
        <taxon>Plasmodiidae</taxon>
        <taxon>Plasmodium</taxon>
    </lineage>
</organism>
<dbReference type="AlphaFoldDB" id="A0A1B1E7Y9"/>
<feature type="region of interest" description="Disordered" evidence="1">
    <location>
        <begin position="447"/>
        <end position="481"/>
    </location>
</feature>
<feature type="compositionally biased region" description="Basic and acidic residues" evidence="1">
    <location>
        <begin position="456"/>
        <end position="466"/>
    </location>
</feature>
<dbReference type="GeneID" id="30912168"/>
<accession>A0A1B1E7Y9</accession>
<protein>
    <submittedName>
        <fullName evidence="2">KIR protein</fullName>
    </submittedName>
</protein>
<dbReference type="VEuPathDB" id="PlasmoDB:PCOAH_00054340"/>
<evidence type="ECO:0000313" key="2">
    <source>
        <dbReference type="EMBL" id="ANQ11136.1"/>
    </source>
</evidence>
<proteinExistence type="predicted"/>
<gene>
    <name evidence="2" type="ORF">PCOAH_00054340</name>
</gene>
<feature type="compositionally biased region" description="Low complexity" evidence="1">
    <location>
        <begin position="542"/>
        <end position="566"/>
    </location>
</feature>
<dbReference type="RefSeq" id="XP_019917831.1">
    <property type="nucleotide sequence ID" value="XM_020062214.1"/>
</dbReference>
<reference evidence="3" key="1">
    <citation type="submission" date="2016-06" db="EMBL/GenBank/DDBJ databases">
        <title>First high quality genome sequence of Plasmodium coatneyi using continuous long reads from single molecule, real-time sequencing.</title>
        <authorList>
            <person name="Chien J.-T."/>
            <person name="Pakala S.B."/>
            <person name="Geraldo J.A."/>
            <person name="Lapp S.A."/>
            <person name="Barnwell J.W."/>
            <person name="Kissinger J.C."/>
            <person name="Galinski M.R."/>
            <person name="Humphrey J.C."/>
        </authorList>
    </citation>
    <scope>NUCLEOTIDE SEQUENCE [LARGE SCALE GENOMIC DNA]</scope>
    <source>
        <strain evidence="3">Hackeri</strain>
    </source>
</reference>
<evidence type="ECO:0000256" key="1">
    <source>
        <dbReference type="SAM" id="MobiDB-lite"/>
    </source>
</evidence>
<feature type="compositionally biased region" description="Polar residues" evidence="1">
    <location>
        <begin position="567"/>
        <end position="583"/>
    </location>
</feature>
<feature type="region of interest" description="Disordered" evidence="1">
    <location>
        <begin position="526"/>
        <end position="601"/>
    </location>
</feature>
<name>A0A1B1E7Y9_9APIC</name>
<feature type="compositionally biased region" description="Basic residues" evidence="1">
    <location>
        <begin position="590"/>
        <end position="601"/>
    </location>
</feature>
<dbReference type="KEGG" id="pcot:PCOAH_00054340"/>